<dbReference type="RefSeq" id="WP_103931395.1">
    <property type="nucleotide sequence ID" value="NZ_FNVA01000001.1"/>
</dbReference>
<dbReference type="SUPFAM" id="SSF54373">
    <property type="entry name" value="FAD-linked reductases, C-terminal domain"/>
    <property type="match status" value="1"/>
</dbReference>
<dbReference type="InterPro" id="IPR054707">
    <property type="entry name" value="DhpH_subs-bd"/>
</dbReference>
<evidence type="ECO:0000259" key="2">
    <source>
        <dbReference type="Pfam" id="PF22607"/>
    </source>
</evidence>
<dbReference type="OrthoDB" id="9766816at2"/>
<dbReference type="PANTHER" id="PTHR47469">
    <property type="entry name" value="MONOOXYGENASE-LIKE"/>
    <property type="match status" value="1"/>
</dbReference>
<evidence type="ECO:0000313" key="4">
    <source>
        <dbReference type="Proteomes" id="UP000236728"/>
    </source>
</evidence>
<evidence type="ECO:0000259" key="1">
    <source>
        <dbReference type="Pfam" id="PF01494"/>
    </source>
</evidence>
<dbReference type="InterPro" id="IPR053212">
    <property type="entry name" value="DHP_3-monooxygenase"/>
</dbReference>
<dbReference type="GO" id="GO:0071949">
    <property type="term" value="F:FAD binding"/>
    <property type="evidence" value="ECO:0007669"/>
    <property type="project" value="InterPro"/>
</dbReference>
<accession>A0A1H5T433</accession>
<dbReference type="EMBL" id="FNVA01000001">
    <property type="protein sequence ID" value="SEF57546.1"/>
    <property type="molecule type" value="Genomic_DNA"/>
</dbReference>
<proteinExistence type="predicted"/>
<feature type="domain" description="2,6-dihydroxypyridine 3-monooxygenase substrate binding" evidence="2">
    <location>
        <begin position="165"/>
        <end position="292"/>
    </location>
</feature>
<dbReference type="AlphaFoldDB" id="A0A1H5T433"/>
<dbReference type="Pfam" id="PF01494">
    <property type="entry name" value="FAD_binding_3"/>
    <property type="match status" value="2"/>
</dbReference>
<dbReference type="PANTHER" id="PTHR47469:SF2">
    <property type="entry name" value="OS06G0597600 PROTEIN"/>
    <property type="match status" value="1"/>
</dbReference>
<dbReference type="InterPro" id="IPR036188">
    <property type="entry name" value="FAD/NAD-bd_sf"/>
</dbReference>
<dbReference type="InterPro" id="IPR002938">
    <property type="entry name" value="FAD-bd"/>
</dbReference>
<protein>
    <submittedName>
        <fullName evidence="3">2-polyprenyl-6-methoxyphenol hydroxylase</fullName>
    </submittedName>
</protein>
<keyword evidence="4" id="KW-1185">Reference proteome</keyword>
<evidence type="ECO:0000313" key="3">
    <source>
        <dbReference type="EMBL" id="SEF57546.1"/>
    </source>
</evidence>
<dbReference type="PRINTS" id="PR00420">
    <property type="entry name" value="RNGMNOXGNASE"/>
</dbReference>
<sequence length="373" mass="40580">MTPGRVSIAGGSVGGLFAAALLQRDGWRVTVHERSKRGLDGKGAGLVPQSEVSEVLQEIGRADVLDSLVIAKERIFLDRTGDVLGAAHTPQGQMSWDLLYRAFRQEIEALRYHAGALVQRVEDSEDTATLHFANDPPVEADLIIGADGIGSNVREFVAPETKPVYAGYAAFRGLASELKLPQRSAALLSGRFVFYDAPGMQFLGYLVAGADGSIEPGQRRYNWVWYRSLTQQRFQDALASEAGDQLTYSAPPGGLSSVTLHELRESARRDLPDVLSDVLVAEAAPFVQGIFDYETPRMVRSRVALLGDAAFVVRPHTAMGVSKAAGDAMALRDALRSHETVPEALLAYEQIRLPIGRKIAQYGRRLGSGFPRY</sequence>
<dbReference type="Proteomes" id="UP000236728">
    <property type="component" value="Unassembled WGS sequence"/>
</dbReference>
<dbReference type="Pfam" id="PF22607">
    <property type="entry name" value="FAD_binding-like"/>
    <property type="match status" value="1"/>
</dbReference>
<feature type="domain" description="FAD-binding" evidence="1">
    <location>
        <begin position="294"/>
        <end position="361"/>
    </location>
</feature>
<feature type="domain" description="FAD-binding" evidence="1">
    <location>
        <begin position="6"/>
        <end position="157"/>
    </location>
</feature>
<organism evidence="3 4">
    <name type="scientific">Bryocella elongata</name>
    <dbReference type="NCBI Taxonomy" id="863522"/>
    <lineage>
        <taxon>Bacteria</taxon>
        <taxon>Pseudomonadati</taxon>
        <taxon>Acidobacteriota</taxon>
        <taxon>Terriglobia</taxon>
        <taxon>Terriglobales</taxon>
        <taxon>Acidobacteriaceae</taxon>
        <taxon>Bryocella</taxon>
    </lineage>
</organism>
<reference evidence="3 4" key="1">
    <citation type="submission" date="2016-10" db="EMBL/GenBank/DDBJ databases">
        <authorList>
            <person name="de Groot N.N."/>
        </authorList>
    </citation>
    <scope>NUCLEOTIDE SEQUENCE [LARGE SCALE GENOMIC DNA]</scope>
    <source>
        <strain evidence="3 4">DSM 22489</strain>
    </source>
</reference>
<dbReference type="SUPFAM" id="SSF51905">
    <property type="entry name" value="FAD/NAD(P)-binding domain"/>
    <property type="match status" value="1"/>
</dbReference>
<dbReference type="NCBIfam" id="NF005566">
    <property type="entry name" value="PRK07236.1"/>
    <property type="match status" value="1"/>
</dbReference>
<name>A0A1H5T433_9BACT</name>
<gene>
    <name evidence="3" type="ORF">SAMN05421819_0467</name>
</gene>
<dbReference type="Gene3D" id="3.50.50.60">
    <property type="entry name" value="FAD/NAD(P)-binding domain"/>
    <property type="match status" value="2"/>
</dbReference>